<accession>A0A226F4X7</accession>
<proteinExistence type="predicted"/>
<evidence type="ECO:0000313" key="3">
    <source>
        <dbReference type="Proteomes" id="UP000198287"/>
    </source>
</evidence>
<sequence length="212" mass="23935">MIRTKIISTWTILLVCGAQAGILESPNYYHDYAPTFHHYHPQPRPQPHYIHCTPEVHNVIEVIPPPVIVRVVEKRRQTAKDLLDLICRALTDMGGIASEDNPEIGARIIAKLNIEKDTATLIYAEWKDGVNYRSRRFKRQAAGEDRVKNELGDLLTKAGDVIESDKEKLSPAAQDKIDSRHERAVDDCQADVCKSHAAKRNRIKEAKAARKG</sequence>
<evidence type="ECO:0000313" key="2">
    <source>
        <dbReference type="EMBL" id="OXA64241.1"/>
    </source>
</evidence>
<feature type="signal peptide" evidence="1">
    <location>
        <begin position="1"/>
        <end position="20"/>
    </location>
</feature>
<protein>
    <submittedName>
        <fullName evidence="2">Uncharacterized protein</fullName>
    </submittedName>
</protein>
<keyword evidence="3" id="KW-1185">Reference proteome</keyword>
<dbReference type="AlphaFoldDB" id="A0A226F4X7"/>
<reference evidence="2 3" key="1">
    <citation type="submission" date="2015-12" db="EMBL/GenBank/DDBJ databases">
        <title>The genome of Folsomia candida.</title>
        <authorList>
            <person name="Faddeeva A."/>
            <person name="Derks M.F."/>
            <person name="Anvar Y."/>
            <person name="Smit S."/>
            <person name="Van Straalen N."/>
            <person name="Roelofs D."/>
        </authorList>
    </citation>
    <scope>NUCLEOTIDE SEQUENCE [LARGE SCALE GENOMIC DNA]</scope>
    <source>
        <strain evidence="2 3">VU population</strain>
        <tissue evidence="2">Whole body</tissue>
    </source>
</reference>
<keyword evidence="1" id="KW-0732">Signal</keyword>
<dbReference type="EMBL" id="LNIX01000001">
    <property type="protein sequence ID" value="OXA64241.1"/>
    <property type="molecule type" value="Genomic_DNA"/>
</dbReference>
<name>A0A226F4X7_FOLCA</name>
<dbReference type="Proteomes" id="UP000198287">
    <property type="component" value="Unassembled WGS sequence"/>
</dbReference>
<organism evidence="2 3">
    <name type="scientific">Folsomia candida</name>
    <name type="common">Springtail</name>
    <dbReference type="NCBI Taxonomy" id="158441"/>
    <lineage>
        <taxon>Eukaryota</taxon>
        <taxon>Metazoa</taxon>
        <taxon>Ecdysozoa</taxon>
        <taxon>Arthropoda</taxon>
        <taxon>Hexapoda</taxon>
        <taxon>Collembola</taxon>
        <taxon>Entomobryomorpha</taxon>
        <taxon>Isotomoidea</taxon>
        <taxon>Isotomidae</taxon>
        <taxon>Proisotominae</taxon>
        <taxon>Folsomia</taxon>
    </lineage>
</organism>
<gene>
    <name evidence="2" type="ORF">Fcan01_01154</name>
</gene>
<evidence type="ECO:0000256" key="1">
    <source>
        <dbReference type="SAM" id="SignalP"/>
    </source>
</evidence>
<comment type="caution">
    <text evidence="2">The sequence shown here is derived from an EMBL/GenBank/DDBJ whole genome shotgun (WGS) entry which is preliminary data.</text>
</comment>
<feature type="chain" id="PRO_5012285241" evidence="1">
    <location>
        <begin position="21"/>
        <end position="212"/>
    </location>
</feature>